<feature type="region of interest" description="Disordered" evidence="1">
    <location>
        <begin position="233"/>
        <end position="273"/>
    </location>
</feature>
<evidence type="ECO:0000313" key="3">
    <source>
        <dbReference type="Proteomes" id="UP001281003"/>
    </source>
</evidence>
<evidence type="ECO:0000256" key="1">
    <source>
        <dbReference type="SAM" id="MobiDB-lite"/>
    </source>
</evidence>
<evidence type="ECO:0000313" key="2">
    <source>
        <dbReference type="EMBL" id="KAK3400552.1"/>
    </source>
</evidence>
<organism evidence="2 3">
    <name type="scientific">Sordaria brevicollis</name>
    <dbReference type="NCBI Taxonomy" id="83679"/>
    <lineage>
        <taxon>Eukaryota</taxon>
        <taxon>Fungi</taxon>
        <taxon>Dikarya</taxon>
        <taxon>Ascomycota</taxon>
        <taxon>Pezizomycotina</taxon>
        <taxon>Sordariomycetes</taxon>
        <taxon>Sordariomycetidae</taxon>
        <taxon>Sordariales</taxon>
        <taxon>Sordariaceae</taxon>
        <taxon>Sordaria</taxon>
    </lineage>
</organism>
<protein>
    <submittedName>
        <fullName evidence="2">Uncharacterized protein</fullName>
    </submittedName>
</protein>
<dbReference type="AlphaFoldDB" id="A0AAE0UDW7"/>
<reference evidence="2" key="2">
    <citation type="submission" date="2023-07" db="EMBL/GenBank/DDBJ databases">
        <authorList>
            <consortium name="Lawrence Berkeley National Laboratory"/>
            <person name="Haridas S."/>
            <person name="Hensen N."/>
            <person name="Bonometti L."/>
            <person name="Westerberg I."/>
            <person name="Brannstrom I.O."/>
            <person name="Guillou S."/>
            <person name="Cros-Aarteil S."/>
            <person name="Calhoun S."/>
            <person name="Kuo A."/>
            <person name="Mondo S."/>
            <person name="Pangilinan J."/>
            <person name="Riley R."/>
            <person name="LaButti K."/>
            <person name="Andreopoulos B."/>
            <person name="Lipzen A."/>
            <person name="Chen C."/>
            <person name="Yanf M."/>
            <person name="Daum C."/>
            <person name="Ng V."/>
            <person name="Clum A."/>
            <person name="Steindorff A."/>
            <person name="Ohm R."/>
            <person name="Martin F."/>
            <person name="Silar P."/>
            <person name="Natvig D."/>
            <person name="Lalanne C."/>
            <person name="Gautier V."/>
            <person name="Ament-velasquez S.L."/>
            <person name="Kruys A."/>
            <person name="Hutchinson M.I."/>
            <person name="Powell A.J."/>
            <person name="Barry K."/>
            <person name="Miller A.N."/>
            <person name="Grigoriev I.V."/>
            <person name="Debuchy R."/>
            <person name="Gladieux P."/>
            <person name="Thoren M.H."/>
            <person name="Johannesson H."/>
        </authorList>
    </citation>
    <scope>NUCLEOTIDE SEQUENCE</scope>
    <source>
        <strain evidence="2">FGSC 1904</strain>
    </source>
</reference>
<sequence length="314" mass="35640">MFDIPVPKLIKVISSSLVPRKQRGEGRRIVHKHHQMFHHQNHQNLPSPTSPPPTTSTTQHPNPPSPSKGGPPFGFEPKPLNLNIWHGNRGWIPISLDLYLQWRTFLITLTDKSSPWTELTTYTCERHHLEDDFPDASPSSLREQKRKWIIARLGSIHEFETKKECEERERVAEEILTALGFRKREGVKGKRRGEGTLEMVWPEERKGEVADVSWLEDEYFWARFRKPAVAVAGEGEEEKEGVVRGMAESEPEPESDPSPVAGKEEEGARPMRQVYHGFTEDLVAVQGTGAAAAKLFAAMPTHNLLESDSDSDRY</sequence>
<accession>A0AAE0UDW7</accession>
<proteinExistence type="predicted"/>
<reference evidence="2" key="1">
    <citation type="journal article" date="2023" name="Mol. Phylogenet. Evol.">
        <title>Genome-scale phylogeny and comparative genomics of the fungal order Sordariales.</title>
        <authorList>
            <person name="Hensen N."/>
            <person name="Bonometti L."/>
            <person name="Westerberg I."/>
            <person name="Brannstrom I.O."/>
            <person name="Guillou S."/>
            <person name="Cros-Aarteil S."/>
            <person name="Calhoun S."/>
            <person name="Haridas S."/>
            <person name="Kuo A."/>
            <person name="Mondo S."/>
            <person name="Pangilinan J."/>
            <person name="Riley R."/>
            <person name="LaButti K."/>
            <person name="Andreopoulos B."/>
            <person name="Lipzen A."/>
            <person name="Chen C."/>
            <person name="Yan M."/>
            <person name="Daum C."/>
            <person name="Ng V."/>
            <person name="Clum A."/>
            <person name="Steindorff A."/>
            <person name="Ohm R.A."/>
            <person name="Martin F."/>
            <person name="Silar P."/>
            <person name="Natvig D.O."/>
            <person name="Lalanne C."/>
            <person name="Gautier V."/>
            <person name="Ament-Velasquez S.L."/>
            <person name="Kruys A."/>
            <person name="Hutchinson M.I."/>
            <person name="Powell A.J."/>
            <person name="Barry K."/>
            <person name="Miller A.N."/>
            <person name="Grigoriev I.V."/>
            <person name="Debuchy R."/>
            <person name="Gladieux P."/>
            <person name="Hiltunen Thoren M."/>
            <person name="Johannesson H."/>
        </authorList>
    </citation>
    <scope>NUCLEOTIDE SEQUENCE</scope>
    <source>
        <strain evidence="2">FGSC 1904</strain>
    </source>
</reference>
<keyword evidence="3" id="KW-1185">Reference proteome</keyword>
<name>A0AAE0UDW7_SORBR</name>
<dbReference type="Proteomes" id="UP001281003">
    <property type="component" value="Unassembled WGS sequence"/>
</dbReference>
<comment type="caution">
    <text evidence="2">The sequence shown here is derived from an EMBL/GenBank/DDBJ whole genome shotgun (WGS) entry which is preliminary data.</text>
</comment>
<feature type="region of interest" description="Disordered" evidence="1">
    <location>
        <begin position="36"/>
        <end position="74"/>
    </location>
</feature>
<dbReference type="EMBL" id="JAUTDP010000003">
    <property type="protein sequence ID" value="KAK3400552.1"/>
    <property type="molecule type" value="Genomic_DNA"/>
</dbReference>
<gene>
    <name evidence="2" type="ORF">B0T20DRAFT_404679</name>
</gene>